<reference evidence="1 2" key="1">
    <citation type="journal article" date="2016" name="Nat. Commun.">
        <title>Ectomycorrhizal ecology is imprinted in the genome of the dominant symbiotic fungus Cenococcum geophilum.</title>
        <authorList>
            <consortium name="DOE Joint Genome Institute"/>
            <person name="Peter M."/>
            <person name="Kohler A."/>
            <person name="Ohm R.A."/>
            <person name="Kuo A."/>
            <person name="Krutzmann J."/>
            <person name="Morin E."/>
            <person name="Arend M."/>
            <person name="Barry K.W."/>
            <person name="Binder M."/>
            <person name="Choi C."/>
            <person name="Clum A."/>
            <person name="Copeland A."/>
            <person name="Grisel N."/>
            <person name="Haridas S."/>
            <person name="Kipfer T."/>
            <person name="LaButti K."/>
            <person name="Lindquist E."/>
            <person name="Lipzen A."/>
            <person name="Maire R."/>
            <person name="Meier B."/>
            <person name="Mihaltcheva S."/>
            <person name="Molinier V."/>
            <person name="Murat C."/>
            <person name="Poggeler S."/>
            <person name="Quandt C.A."/>
            <person name="Sperisen C."/>
            <person name="Tritt A."/>
            <person name="Tisserant E."/>
            <person name="Crous P.W."/>
            <person name="Henrissat B."/>
            <person name="Nehls U."/>
            <person name="Egli S."/>
            <person name="Spatafora J.W."/>
            <person name="Grigoriev I.V."/>
            <person name="Martin F.M."/>
        </authorList>
    </citation>
    <scope>NUCLEOTIDE SEQUENCE [LARGE SCALE GENOMIC DNA]</scope>
    <source>
        <strain evidence="1 2">CBS 207.34</strain>
    </source>
</reference>
<keyword evidence="2" id="KW-1185">Reference proteome</keyword>
<protein>
    <submittedName>
        <fullName evidence="1">Uncharacterized protein</fullName>
    </submittedName>
</protein>
<accession>A0A8E2F7A7</accession>
<sequence length="132" mass="15529">MSLPPPLTPILFDPARPGSTAAERVEAAETRDTELYVPKGYDSPRDHLLWENIVVQLSRHWWSKNMPSIFTSPKDRMTLELRWAKTRALDIFGQFYYKFFMRKGKPRPRIDRRKLVPLAKDLHQQIYKAFAA</sequence>
<organism evidence="1 2">
    <name type="scientific">Glonium stellatum</name>
    <dbReference type="NCBI Taxonomy" id="574774"/>
    <lineage>
        <taxon>Eukaryota</taxon>
        <taxon>Fungi</taxon>
        <taxon>Dikarya</taxon>
        <taxon>Ascomycota</taxon>
        <taxon>Pezizomycotina</taxon>
        <taxon>Dothideomycetes</taxon>
        <taxon>Pleosporomycetidae</taxon>
        <taxon>Gloniales</taxon>
        <taxon>Gloniaceae</taxon>
        <taxon>Glonium</taxon>
    </lineage>
</organism>
<evidence type="ECO:0000313" key="1">
    <source>
        <dbReference type="EMBL" id="OCL11887.1"/>
    </source>
</evidence>
<proteinExistence type="predicted"/>
<evidence type="ECO:0000313" key="2">
    <source>
        <dbReference type="Proteomes" id="UP000250140"/>
    </source>
</evidence>
<name>A0A8E2F7A7_9PEZI</name>
<dbReference type="AlphaFoldDB" id="A0A8E2F7A7"/>
<dbReference type="EMBL" id="KV748964">
    <property type="protein sequence ID" value="OCL11887.1"/>
    <property type="molecule type" value="Genomic_DNA"/>
</dbReference>
<dbReference type="Proteomes" id="UP000250140">
    <property type="component" value="Unassembled WGS sequence"/>
</dbReference>
<gene>
    <name evidence="1" type="ORF">AOQ84DRAFT_373566</name>
</gene>
<dbReference type="OrthoDB" id="19619at2759"/>